<dbReference type="InterPro" id="IPR051397">
    <property type="entry name" value="Zn-ADH-like_protein"/>
</dbReference>
<dbReference type="InterPro" id="IPR036291">
    <property type="entry name" value="NAD(P)-bd_dom_sf"/>
</dbReference>
<protein>
    <submittedName>
        <fullName evidence="2">NADPH:quinone oxidoreductase family protein</fullName>
    </submittedName>
</protein>
<feature type="domain" description="Enoyl reductase (ER)" evidence="1">
    <location>
        <begin position="13"/>
        <end position="323"/>
    </location>
</feature>
<accession>A0ABP9I495</accession>
<dbReference type="SMART" id="SM00829">
    <property type="entry name" value="PKS_ER"/>
    <property type="match status" value="1"/>
</dbReference>
<organism evidence="2 3">
    <name type="scientific">Yinghuangia aomiensis</name>
    <dbReference type="NCBI Taxonomy" id="676205"/>
    <lineage>
        <taxon>Bacteria</taxon>
        <taxon>Bacillati</taxon>
        <taxon>Actinomycetota</taxon>
        <taxon>Actinomycetes</taxon>
        <taxon>Kitasatosporales</taxon>
        <taxon>Streptomycetaceae</taxon>
        <taxon>Yinghuangia</taxon>
    </lineage>
</organism>
<dbReference type="Gene3D" id="3.40.50.720">
    <property type="entry name" value="NAD(P)-binding Rossmann-like Domain"/>
    <property type="match status" value="1"/>
</dbReference>
<dbReference type="RefSeq" id="WP_345679460.1">
    <property type="nucleotide sequence ID" value="NZ_BAABHS010000031.1"/>
</dbReference>
<keyword evidence="3" id="KW-1185">Reference proteome</keyword>
<dbReference type="InterPro" id="IPR013149">
    <property type="entry name" value="ADH-like_C"/>
</dbReference>
<gene>
    <name evidence="2" type="ORF">GCM10023205_66160</name>
</gene>
<name>A0ABP9I495_9ACTN</name>
<sequence length="328" mass="33321">MRAWRVSGHGEPGDVLGLAEVELPEPGPGQIRMRVAAAGIGLPDVLMCRGSYPLTPAVPFTPGQEAVGVVTAVAEGVDIAVGAEVMAVTAFPTGHGAFAEECLAYAGSTFARPPGLDDAAAAGFWIPHLTGWLGLVTRGQVAPGEWLVVLGAAGGTGMAAVQLGRALGARVIAVAGGSERTRFCRELGADAVIDHREGPLAPALRELTGGRGVDAIYDPVGGTAAEDAAGALARGGRLLAVGFASGAWAEVPTARLVMANASVVGVYAGGIPRHELDFLHERLCALVAQGKLGGAVGSVRRFEELPDALEQLGGRRVVGKHVLRGCDG</sequence>
<dbReference type="InterPro" id="IPR011032">
    <property type="entry name" value="GroES-like_sf"/>
</dbReference>
<evidence type="ECO:0000313" key="3">
    <source>
        <dbReference type="Proteomes" id="UP001500466"/>
    </source>
</evidence>
<dbReference type="PANTHER" id="PTHR43677">
    <property type="entry name" value="SHORT-CHAIN DEHYDROGENASE/REDUCTASE"/>
    <property type="match status" value="1"/>
</dbReference>
<dbReference type="Pfam" id="PF00107">
    <property type="entry name" value="ADH_zinc_N"/>
    <property type="match status" value="1"/>
</dbReference>
<dbReference type="Pfam" id="PF08240">
    <property type="entry name" value="ADH_N"/>
    <property type="match status" value="1"/>
</dbReference>
<dbReference type="Gene3D" id="3.90.180.10">
    <property type="entry name" value="Medium-chain alcohol dehydrogenases, catalytic domain"/>
    <property type="match status" value="1"/>
</dbReference>
<dbReference type="SUPFAM" id="SSF51735">
    <property type="entry name" value="NAD(P)-binding Rossmann-fold domains"/>
    <property type="match status" value="1"/>
</dbReference>
<evidence type="ECO:0000259" key="1">
    <source>
        <dbReference type="SMART" id="SM00829"/>
    </source>
</evidence>
<dbReference type="SUPFAM" id="SSF50129">
    <property type="entry name" value="GroES-like"/>
    <property type="match status" value="1"/>
</dbReference>
<dbReference type="CDD" id="cd08241">
    <property type="entry name" value="QOR1"/>
    <property type="match status" value="1"/>
</dbReference>
<comment type="caution">
    <text evidence="2">The sequence shown here is derived from an EMBL/GenBank/DDBJ whole genome shotgun (WGS) entry which is preliminary data.</text>
</comment>
<dbReference type="Proteomes" id="UP001500466">
    <property type="component" value="Unassembled WGS sequence"/>
</dbReference>
<reference evidence="3" key="1">
    <citation type="journal article" date="2019" name="Int. J. Syst. Evol. Microbiol.">
        <title>The Global Catalogue of Microorganisms (GCM) 10K type strain sequencing project: providing services to taxonomists for standard genome sequencing and annotation.</title>
        <authorList>
            <consortium name="The Broad Institute Genomics Platform"/>
            <consortium name="The Broad Institute Genome Sequencing Center for Infectious Disease"/>
            <person name="Wu L."/>
            <person name="Ma J."/>
        </authorList>
    </citation>
    <scope>NUCLEOTIDE SEQUENCE [LARGE SCALE GENOMIC DNA]</scope>
    <source>
        <strain evidence="3">JCM 17986</strain>
    </source>
</reference>
<evidence type="ECO:0000313" key="2">
    <source>
        <dbReference type="EMBL" id="GAA4986349.1"/>
    </source>
</evidence>
<proteinExistence type="predicted"/>
<dbReference type="InterPro" id="IPR020843">
    <property type="entry name" value="ER"/>
</dbReference>
<dbReference type="EMBL" id="BAABHS010000031">
    <property type="protein sequence ID" value="GAA4986349.1"/>
    <property type="molecule type" value="Genomic_DNA"/>
</dbReference>
<dbReference type="PANTHER" id="PTHR43677:SF4">
    <property type="entry name" value="QUINONE OXIDOREDUCTASE-LIKE PROTEIN 2"/>
    <property type="match status" value="1"/>
</dbReference>
<dbReference type="InterPro" id="IPR013154">
    <property type="entry name" value="ADH-like_N"/>
</dbReference>